<dbReference type="InterPro" id="IPR001916">
    <property type="entry name" value="Glyco_hydro_22"/>
</dbReference>
<gene>
    <name evidence="4" type="ORF">scyTo_0020786</name>
</gene>
<dbReference type="OrthoDB" id="17373at2759"/>
<dbReference type="SMART" id="SM00263">
    <property type="entry name" value="LYZ1"/>
    <property type="match status" value="1"/>
</dbReference>
<name>A0A401Q2C4_SCYTO</name>
<evidence type="ECO:0000259" key="3">
    <source>
        <dbReference type="PROSITE" id="PS00128"/>
    </source>
</evidence>
<comment type="similarity">
    <text evidence="2">Belongs to the glycosyl hydrolase 22 family.</text>
</comment>
<dbReference type="GO" id="GO:0003796">
    <property type="term" value="F:lysozyme activity"/>
    <property type="evidence" value="ECO:0007669"/>
    <property type="project" value="TreeGrafter"/>
</dbReference>
<feature type="non-terminal residue" evidence="4">
    <location>
        <position position="1"/>
    </location>
</feature>
<organism evidence="4 5">
    <name type="scientific">Scyliorhinus torazame</name>
    <name type="common">Cloudy catshark</name>
    <name type="synonym">Catulus torazame</name>
    <dbReference type="NCBI Taxonomy" id="75743"/>
    <lineage>
        <taxon>Eukaryota</taxon>
        <taxon>Metazoa</taxon>
        <taxon>Chordata</taxon>
        <taxon>Craniata</taxon>
        <taxon>Vertebrata</taxon>
        <taxon>Chondrichthyes</taxon>
        <taxon>Elasmobranchii</taxon>
        <taxon>Galeomorphii</taxon>
        <taxon>Galeoidea</taxon>
        <taxon>Carcharhiniformes</taxon>
        <taxon>Scyliorhinidae</taxon>
        <taxon>Scyliorhinus</taxon>
    </lineage>
</organism>
<protein>
    <recommendedName>
        <fullName evidence="3">Glycosyl hydrolases family 22 (GH22) domain-containing protein</fullName>
    </recommendedName>
</protein>
<accession>A0A401Q2C4</accession>
<dbReference type="PROSITE" id="PS00128">
    <property type="entry name" value="GLYCOSYL_HYDROL_F22_1"/>
    <property type="match status" value="1"/>
</dbReference>
<dbReference type="Proteomes" id="UP000288216">
    <property type="component" value="Unassembled WGS sequence"/>
</dbReference>
<sequence length="96" mass="10761">VCIAEAESGFDTSAKTGNRYGIFKISSGRWCDDGTSQFSNNLCRISCNNFLDDDITDDIRCAIRISQSHVGMEEWVAWLSNCGRRDLSHFLDGCEQ</sequence>
<dbReference type="STRING" id="75743.A0A401Q2C4"/>
<dbReference type="Gene3D" id="1.10.530.10">
    <property type="match status" value="1"/>
</dbReference>
<dbReference type="PANTHER" id="PTHR11407">
    <property type="entry name" value="LYSOZYME C"/>
    <property type="match status" value="1"/>
</dbReference>
<dbReference type="InterPro" id="IPR019799">
    <property type="entry name" value="Glyco_hydro_22_CS"/>
</dbReference>
<dbReference type="Pfam" id="PF00062">
    <property type="entry name" value="Lys"/>
    <property type="match status" value="1"/>
</dbReference>
<dbReference type="PRINTS" id="PR00135">
    <property type="entry name" value="LYZLACT"/>
</dbReference>
<dbReference type="PROSITE" id="PS51348">
    <property type="entry name" value="GLYCOSYL_HYDROL_F22_2"/>
    <property type="match status" value="1"/>
</dbReference>
<reference evidence="4 5" key="1">
    <citation type="journal article" date="2018" name="Nat. Ecol. Evol.">
        <title>Shark genomes provide insights into elasmobranch evolution and the origin of vertebrates.</title>
        <authorList>
            <person name="Hara Y"/>
            <person name="Yamaguchi K"/>
            <person name="Onimaru K"/>
            <person name="Kadota M"/>
            <person name="Koyanagi M"/>
            <person name="Keeley SD"/>
            <person name="Tatsumi K"/>
            <person name="Tanaka K"/>
            <person name="Motone F"/>
            <person name="Kageyama Y"/>
            <person name="Nozu R"/>
            <person name="Adachi N"/>
            <person name="Nishimura O"/>
            <person name="Nakagawa R"/>
            <person name="Tanegashima C"/>
            <person name="Kiyatake I"/>
            <person name="Matsumoto R"/>
            <person name="Murakumo K"/>
            <person name="Nishida K"/>
            <person name="Terakita A"/>
            <person name="Kuratani S"/>
            <person name="Sato K"/>
            <person name="Hyodo S Kuraku.S."/>
        </authorList>
    </citation>
    <scope>NUCLEOTIDE SEQUENCE [LARGE SCALE GENOMIC DNA]</scope>
</reference>
<dbReference type="EMBL" id="BFAA01017330">
    <property type="protein sequence ID" value="GCB79494.1"/>
    <property type="molecule type" value="Genomic_DNA"/>
</dbReference>
<dbReference type="OMA" id="SHVGMEE"/>
<evidence type="ECO:0000256" key="2">
    <source>
        <dbReference type="RuleBase" id="RU004440"/>
    </source>
</evidence>
<dbReference type="PANTHER" id="PTHR11407:SF69">
    <property type="entry name" value="LYSOZYME C, MILK ISOZYME"/>
    <property type="match status" value="1"/>
</dbReference>
<evidence type="ECO:0000313" key="4">
    <source>
        <dbReference type="EMBL" id="GCB79494.1"/>
    </source>
</evidence>
<dbReference type="InterPro" id="IPR023346">
    <property type="entry name" value="Lysozyme-like_dom_sf"/>
</dbReference>
<evidence type="ECO:0000256" key="1">
    <source>
        <dbReference type="ARBA" id="ARBA00023157"/>
    </source>
</evidence>
<dbReference type="SUPFAM" id="SSF53955">
    <property type="entry name" value="Lysozyme-like"/>
    <property type="match status" value="1"/>
</dbReference>
<keyword evidence="5" id="KW-1185">Reference proteome</keyword>
<proteinExistence type="inferred from homology"/>
<keyword evidence="1" id="KW-1015">Disulfide bond</keyword>
<feature type="domain" description="Glycosyl hydrolases family 22 (GH22)" evidence="3">
    <location>
        <begin position="43"/>
        <end position="61"/>
    </location>
</feature>
<comment type="caution">
    <text evidence="4">The sequence shown here is derived from an EMBL/GenBank/DDBJ whole genome shotgun (WGS) entry which is preliminary data.</text>
</comment>
<dbReference type="AlphaFoldDB" id="A0A401Q2C4"/>
<evidence type="ECO:0000313" key="5">
    <source>
        <dbReference type="Proteomes" id="UP000288216"/>
    </source>
</evidence>